<reference evidence="1 2" key="1">
    <citation type="submission" date="2015-12" db="EMBL/GenBank/DDBJ databases">
        <title>Draft genome of the nematode, Onchocerca flexuosa.</title>
        <authorList>
            <person name="Mitreva M."/>
        </authorList>
    </citation>
    <scope>NUCLEOTIDE SEQUENCE [LARGE SCALE GENOMIC DNA]</scope>
    <source>
        <strain evidence="1">Red Deer</strain>
    </source>
</reference>
<dbReference type="Proteomes" id="UP000242913">
    <property type="component" value="Unassembled WGS sequence"/>
</dbReference>
<evidence type="ECO:0000313" key="1">
    <source>
        <dbReference type="EMBL" id="OZC07797.1"/>
    </source>
</evidence>
<organism evidence="3">
    <name type="scientific">Onchocerca flexuosa</name>
    <dbReference type="NCBI Taxonomy" id="387005"/>
    <lineage>
        <taxon>Eukaryota</taxon>
        <taxon>Metazoa</taxon>
        <taxon>Ecdysozoa</taxon>
        <taxon>Nematoda</taxon>
        <taxon>Chromadorea</taxon>
        <taxon>Rhabditida</taxon>
        <taxon>Spirurina</taxon>
        <taxon>Spiruromorpha</taxon>
        <taxon>Filarioidea</taxon>
        <taxon>Onchocercidae</taxon>
        <taxon>Onchocerca</taxon>
    </lineage>
</organism>
<name>A0A183GZ02_9BILA</name>
<dbReference type="EMBL" id="KZ270021">
    <property type="protein sequence ID" value="OZC07797.1"/>
    <property type="molecule type" value="Genomic_DNA"/>
</dbReference>
<proteinExistence type="predicted"/>
<accession>A0A183GZ02</accession>
<dbReference type="WBParaSite" id="OFLC_0000046101-mRNA-1">
    <property type="protein sequence ID" value="OFLC_0000046101-mRNA-1"/>
    <property type="gene ID" value="OFLC_0000046101"/>
</dbReference>
<evidence type="ECO:0000313" key="3">
    <source>
        <dbReference type="WBParaSite" id="OFLC_0000046101-mRNA-1"/>
    </source>
</evidence>
<gene>
    <name evidence="1" type="ORF">X798_05192</name>
</gene>
<protein>
    <submittedName>
        <fullName evidence="1 3">Uncharacterized protein</fullName>
    </submittedName>
</protein>
<evidence type="ECO:0000313" key="2">
    <source>
        <dbReference type="Proteomes" id="UP000242913"/>
    </source>
</evidence>
<dbReference type="AlphaFoldDB" id="A0A183GZ02"/>
<keyword evidence="2" id="KW-1185">Reference proteome</keyword>
<reference evidence="3" key="2">
    <citation type="submission" date="2016-06" db="UniProtKB">
        <authorList>
            <consortium name="WormBaseParasite"/>
        </authorList>
    </citation>
    <scope>IDENTIFICATION</scope>
</reference>
<sequence length="84" mass="9545">MGNTYSEWETRTPYLHAIQFPCSTYMTIASSTYHSAFWSLINYAGTRGDATISNDLPGTLLPNLPFPQQFFSLRTLLTIIHKIN</sequence>